<proteinExistence type="predicted"/>
<dbReference type="Pfam" id="PF00169">
    <property type="entry name" value="PH"/>
    <property type="match status" value="1"/>
</dbReference>
<evidence type="ECO:0000259" key="2">
    <source>
        <dbReference type="PROSITE" id="PS50003"/>
    </source>
</evidence>
<dbReference type="EMBL" id="AZBU02000005">
    <property type="protein sequence ID" value="TKR77123.1"/>
    <property type="molecule type" value="Genomic_DNA"/>
</dbReference>
<dbReference type="AlphaFoldDB" id="A0A4U5N4J6"/>
<dbReference type="STRING" id="34508.A0A4U5N4J6"/>
<dbReference type="PROSITE" id="PS50003">
    <property type="entry name" value="PH_DOMAIN"/>
    <property type="match status" value="1"/>
</dbReference>
<feature type="compositionally biased region" description="Polar residues" evidence="1">
    <location>
        <begin position="58"/>
        <end position="83"/>
    </location>
</feature>
<dbReference type="InterPro" id="IPR001849">
    <property type="entry name" value="PH_domain"/>
</dbReference>
<feature type="region of interest" description="Disordered" evidence="1">
    <location>
        <begin position="193"/>
        <end position="219"/>
    </location>
</feature>
<dbReference type="SUPFAM" id="SSF50729">
    <property type="entry name" value="PH domain-like"/>
    <property type="match status" value="1"/>
</dbReference>
<dbReference type="Gene3D" id="2.30.29.30">
    <property type="entry name" value="Pleckstrin-homology domain (PH domain)/Phosphotyrosine-binding domain (PTB)"/>
    <property type="match status" value="1"/>
</dbReference>
<feature type="region of interest" description="Disordered" evidence="1">
    <location>
        <begin position="1"/>
        <end position="86"/>
    </location>
</feature>
<comment type="caution">
    <text evidence="3">The sequence shown here is derived from an EMBL/GenBank/DDBJ whole genome shotgun (WGS) entry which is preliminary data.</text>
</comment>
<evidence type="ECO:0000256" key="1">
    <source>
        <dbReference type="SAM" id="MobiDB-lite"/>
    </source>
</evidence>
<evidence type="ECO:0000313" key="3">
    <source>
        <dbReference type="EMBL" id="TKR77123.1"/>
    </source>
</evidence>
<dbReference type="SMART" id="SM00233">
    <property type="entry name" value="PH"/>
    <property type="match status" value="1"/>
</dbReference>
<name>A0A4U5N4J6_STECR</name>
<evidence type="ECO:0000313" key="4">
    <source>
        <dbReference type="Proteomes" id="UP000298663"/>
    </source>
</evidence>
<dbReference type="InterPro" id="IPR011993">
    <property type="entry name" value="PH-like_dom_sf"/>
</dbReference>
<reference evidence="3 4" key="2">
    <citation type="journal article" date="2019" name="G3 (Bethesda)">
        <title>Hybrid Assembly of the Genome of the Entomopathogenic Nematode Steinernema carpocapsae Identifies the X-Chromosome.</title>
        <authorList>
            <person name="Serra L."/>
            <person name="Macchietto M."/>
            <person name="Macias-Munoz A."/>
            <person name="McGill C.J."/>
            <person name="Rodriguez I.M."/>
            <person name="Rodriguez B."/>
            <person name="Murad R."/>
            <person name="Mortazavi A."/>
        </authorList>
    </citation>
    <scope>NUCLEOTIDE SEQUENCE [LARGE SCALE GENOMIC DNA]</scope>
    <source>
        <strain evidence="3 4">ALL</strain>
    </source>
</reference>
<organism evidence="3 4">
    <name type="scientific">Steinernema carpocapsae</name>
    <name type="common">Entomopathogenic nematode</name>
    <dbReference type="NCBI Taxonomy" id="34508"/>
    <lineage>
        <taxon>Eukaryota</taxon>
        <taxon>Metazoa</taxon>
        <taxon>Ecdysozoa</taxon>
        <taxon>Nematoda</taxon>
        <taxon>Chromadorea</taxon>
        <taxon>Rhabditida</taxon>
        <taxon>Tylenchina</taxon>
        <taxon>Panagrolaimomorpha</taxon>
        <taxon>Strongyloidoidea</taxon>
        <taxon>Steinernematidae</taxon>
        <taxon>Steinernema</taxon>
    </lineage>
</organism>
<dbReference type="Proteomes" id="UP000298663">
    <property type="component" value="Unassembled WGS sequence"/>
</dbReference>
<feature type="compositionally biased region" description="Low complexity" evidence="1">
    <location>
        <begin position="198"/>
        <end position="210"/>
    </location>
</feature>
<sequence length="454" mass="49831">MKRTGRRSSSYFAQALEAEQQQQQKQHEKQQRQQGRNMLDSGVVSDGESSAAKPRVPSATTAAVNSSSHNLLQQPTARTTRQRPVSYMMATGSPTRTGGFGGGFFDSAGLAPLSASQNSIPAASHAHHRRALASFAPSSTLSPADAAKPHDTYAASSPSSHGSKINKFIAFFSSHEPTQHKSLDLSTASERREVLKRAATTGTASTSSTGQEAPIQPVKQRDVQYQGQVFHKEVCLGESSKRTAARRWDQCFAVLHRHRLYLCKQLSSSQASDDDPLNKVLNIPGDAKVLEVKAAIVDIAYEVLQSEQRHNVVRIMTQQQQHVEHFLQTESETDMLTWIEKIRSATESTDARRKKAARRSRCSLRPTPWSPRQILPTRAPPCAAAVGCVHSAPLGYYYSPLSAGGWLSASVYGIIVSFNVCVHCGYDYCCCRRREEDTYGQMDCGARTVEKSFG</sequence>
<reference evidence="3 4" key="1">
    <citation type="journal article" date="2015" name="Genome Biol.">
        <title>Comparative genomics of Steinernema reveals deeply conserved gene regulatory networks.</title>
        <authorList>
            <person name="Dillman A.R."/>
            <person name="Macchietto M."/>
            <person name="Porter C.F."/>
            <person name="Rogers A."/>
            <person name="Williams B."/>
            <person name="Antoshechkin I."/>
            <person name="Lee M.M."/>
            <person name="Goodwin Z."/>
            <person name="Lu X."/>
            <person name="Lewis E.E."/>
            <person name="Goodrich-Blair H."/>
            <person name="Stock S.P."/>
            <person name="Adams B.J."/>
            <person name="Sternberg P.W."/>
            <person name="Mortazavi A."/>
        </authorList>
    </citation>
    <scope>NUCLEOTIDE SEQUENCE [LARGE SCALE GENOMIC DNA]</scope>
    <source>
        <strain evidence="3 4">ALL</strain>
    </source>
</reference>
<feature type="region of interest" description="Disordered" evidence="1">
    <location>
        <begin position="139"/>
        <end position="161"/>
    </location>
</feature>
<gene>
    <name evidence="3" type="ORF">L596_018150</name>
</gene>
<protein>
    <recommendedName>
        <fullName evidence="2">PH domain-containing protein</fullName>
    </recommendedName>
</protein>
<accession>A0A4U5N4J6</accession>
<feature type="compositionally biased region" description="Low complexity" evidence="1">
    <location>
        <begin position="13"/>
        <end position="24"/>
    </location>
</feature>
<keyword evidence="4" id="KW-1185">Reference proteome</keyword>
<dbReference type="OrthoDB" id="5874588at2759"/>
<feature type="domain" description="PH" evidence="2">
    <location>
        <begin position="222"/>
        <end position="347"/>
    </location>
</feature>